<protein>
    <submittedName>
        <fullName evidence="2">Uncharacterized protein</fullName>
    </submittedName>
</protein>
<feature type="region of interest" description="Disordered" evidence="1">
    <location>
        <begin position="44"/>
        <end position="68"/>
    </location>
</feature>
<sequence>MINFTEVSKVESNSVHIIYHATVPSRTEKLLKSAEQMKFESKKTKIFPSSSTPSEAKNKRTSEFCATKSGHRSSFRQKWKKVEWTPKNIPPKVENRIIRNCDEKGHKKFSPKEQPRKNFEVKKGGCENSGKSGRIFSRKTKVQLGTIEILGGRDEFGRKRLLGRNPPRENAGRNVALDGKGPLTNYGKNLNSFRQRRVFWPMRADADQMSRGTLPFDRGWVELTASCPGSISPSADGQQKMRGLQRNGSELIPNGHHLSTAGCEMCS</sequence>
<keyword evidence="3" id="KW-1185">Reference proteome</keyword>
<evidence type="ECO:0000313" key="2">
    <source>
        <dbReference type="EMBL" id="KAL3092860.1"/>
    </source>
</evidence>
<evidence type="ECO:0000256" key="1">
    <source>
        <dbReference type="SAM" id="MobiDB-lite"/>
    </source>
</evidence>
<dbReference type="EMBL" id="JBICBT010000919">
    <property type="protein sequence ID" value="KAL3092860.1"/>
    <property type="molecule type" value="Genomic_DNA"/>
</dbReference>
<organism evidence="2 3">
    <name type="scientific">Heterodera trifolii</name>
    <dbReference type="NCBI Taxonomy" id="157864"/>
    <lineage>
        <taxon>Eukaryota</taxon>
        <taxon>Metazoa</taxon>
        <taxon>Ecdysozoa</taxon>
        <taxon>Nematoda</taxon>
        <taxon>Chromadorea</taxon>
        <taxon>Rhabditida</taxon>
        <taxon>Tylenchina</taxon>
        <taxon>Tylenchomorpha</taxon>
        <taxon>Tylenchoidea</taxon>
        <taxon>Heteroderidae</taxon>
        <taxon>Heteroderinae</taxon>
        <taxon>Heterodera</taxon>
    </lineage>
</organism>
<reference evidence="2 3" key="1">
    <citation type="submission" date="2024-10" db="EMBL/GenBank/DDBJ databases">
        <authorList>
            <person name="Kim D."/>
        </authorList>
    </citation>
    <scope>NUCLEOTIDE SEQUENCE [LARGE SCALE GENOMIC DNA]</scope>
    <source>
        <strain evidence="2">BH-2024</strain>
    </source>
</reference>
<dbReference type="Proteomes" id="UP001620626">
    <property type="component" value="Unassembled WGS sequence"/>
</dbReference>
<proteinExistence type="predicted"/>
<dbReference type="AlphaFoldDB" id="A0ABD2JQM6"/>
<name>A0ABD2JQM6_9BILA</name>
<evidence type="ECO:0000313" key="3">
    <source>
        <dbReference type="Proteomes" id="UP001620626"/>
    </source>
</evidence>
<accession>A0ABD2JQM6</accession>
<gene>
    <name evidence="2" type="ORF">niasHT_030049</name>
</gene>
<feature type="region of interest" description="Disordered" evidence="1">
    <location>
        <begin position="158"/>
        <end position="180"/>
    </location>
</feature>
<comment type="caution">
    <text evidence="2">The sequence shown here is derived from an EMBL/GenBank/DDBJ whole genome shotgun (WGS) entry which is preliminary data.</text>
</comment>